<dbReference type="Gene3D" id="3.40.605.10">
    <property type="entry name" value="Aldehyde Dehydrogenase, Chain A, domain 1"/>
    <property type="match status" value="1"/>
</dbReference>
<evidence type="ECO:0000256" key="2">
    <source>
        <dbReference type="ARBA" id="ARBA00023002"/>
    </source>
</evidence>
<reference evidence="6 7" key="1">
    <citation type="submission" date="2018-03" db="EMBL/GenBank/DDBJ databases">
        <title>Genomic Encyclopedia of Archaeal and Bacterial Type Strains, Phase II (KMG-II): from individual species to whole genera.</title>
        <authorList>
            <person name="Goeker M."/>
        </authorList>
    </citation>
    <scope>NUCLEOTIDE SEQUENCE [LARGE SCALE GENOMIC DNA]</scope>
    <source>
        <strain evidence="6 7">DSM 100673</strain>
    </source>
</reference>
<evidence type="ECO:0000259" key="5">
    <source>
        <dbReference type="Pfam" id="PF00171"/>
    </source>
</evidence>
<dbReference type="InterPro" id="IPR016161">
    <property type="entry name" value="Ald_DH/histidinol_DH"/>
</dbReference>
<proteinExistence type="inferred from homology"/>
<evidence type="ECO:0000256" key="1">
    <source>
        <dbReference type="ARBA" id="ARBA00009986"/>
    </source>
</evidence>
<dbReference type="Proteomes" id="UP000240418">
    <property type="component" value="Unassembled WGS sequence"/>
</dbReference>
<dbReference type="InterPro" id="IPR016160">
    <property type="entry name" value="Ald_DH_CS_CYS"/>
</dbReference>
<evidence type="ECO:0000256" key="3">
    <source>
        <dbReference type="PROSITE-ProRule" id="PRU10007"/>
    </source>
</evidence>
<comment type="caution">
    <text evidence="6">The sequence shown here is derived from an EMBL/GenBank/DDBJ whole genome shotgun (WGS) entry which is preliminary data.</text>
</comment>
<dbReference type="PANTHER" id="PTHR11699">
    <property type="entry name" value="ALDEHYDE DEHYDROGENASE-RELATED"/>
    <property type="match status" value="1"/>
</dbReference>
<sequence>MTVNPFRNFIAGSWVAGSDATPNINPSDLNDTIGDYAQANASQTVEAIECAAAAFPNWRKTSPLARFEALDRIGSEILARVGELGDMLAREEGKTLPEAKAEAHRAGHLFKYFAAEAYRATGDTYQSLREGVSLKVVREPIGVVGVITPWNFPLAIPAWKIAPALAYGNTVVFKPAELVPGSAWMLSDIIARAGLPDGVFNLVMGKGREVGEAIVTHPKVAGVTFTGSTPVGRNMGAALFARGAKMQLEMGGKNPLIVLDDADLDLAVHCAIQGSFISTGQRCTASSRLIVTDGIHDAFVDRLSAGMNDLRIGDARAPKTQIGPVASEPQLAINNKYISQAVADGANLAAGGSEVTSNTPGHYFAPALFTDVSPQAAVARDEIFGPIAAVLRVPDYDAALATSNDCEFGLSAGIVTRDAAKIDHFSQNAEAGMVQVNLPTAGMDFHAPFTGRKGSSYGAPEKGSYCREFFTAAKVVHEGRG</sequence>
<dbReference type="Gene3D" id="3.40.309.10">
    <property type="entry name" value="Aldehyde Dehydrogenase, Chain A, domain 2"/>
    <property type="match status" value="1"/>
</dbReference>
<protein>
    <submittedName>
        <fullName evidence="6">Aldehyde dehydrogenase (NAD+)</fullName>
    </submittedName>
</protein>
<dbReference type="EMBL" id="PYGJ01000033">
    <property type="protein sequence ID" value="PSL13487.1"/>
    <property type="molecule type" value="Genomic_DNA"/>
</dbReference>
<dbReference type="PROSITE" id="PS00070">
    <property type="entry name" value="ALDEHYDE_DEHYDR_CYS"/>
    <property type="match status" value="1"/>
</dbReference>
<keyword evidence="7" id="KW-1185">Reference proteome</keyword>
<dbReference type="CDD" id="cd07097">
    <property type="entry name" value="ALDH_KGSADH-YcbD"/>
    <property type="match status" value="1"/>
</dbReference>
<name>A0A2P8EVJ0_9RHOB</name>
<dbReference type="RefSeq" id="WP_106610663.1">
    <property type="nucleotide sequence ID" value="NZ_PYGJ01000033.1"/>
</dbReference>
<dbReference type="FunFam" id="3.40.605.10:FF:000007">
    <property type="entry name" value="NAD/NADP-dependent betaine aldehyde dehydrogenase"/>
    <property type="match status" value="1"/>
</dbReference>
<dbReference type="InterPro" id="IPR016163">
    <property type="entry name" value="Ald_DH_C"/>
</dbReference>
<comment type="similarity">
    <text evidence="1 4">Belongs to the aldehyde dehydrogenase family.</text>
</comment>
<dbReference type="Pfam" id="PF00171">
    <property type="entry name" value="Aldedh"/>
    <property type="match status" value="1"/>
</dbReference>
<evidence type="ECO:0000256" key="4">
    <source>
        <dbReference type="RuleBase" id="RU003345"/>
    </source>
</evidence>
<dbReference type="GO" id="GO:0016620">
    <property type="term" value="F:oxidoreductase activity, acting on the aldehyde or oxo group of donors, NAD or NADP as acceptor"/>
    <property type="evidence" value="ECO:0007669"/>
    <property type="project" value="InterPro"/>
</dbReference>
<organism evidence="6 7">
    <name type="scientific">Shimia abyssi</name>
    <dbReference type="NCBI Taxonomy" id="1662395"/>
    <lineage>
        <taxon>Bacteria</taxon>
        <taxon>Pseudomonadati</taxon>
        <taxon>Pseudomonadota</taxon>
        <taxon>Alphaproteobacteria</taxon>
        <taxon>Rhodobacterales</taxon>
        <taxon>Roseobacteraceae</taxon>
    </lineage>
</organism>
<evidence type="ECO:0000313" key="7">
    <source>
        <dbReference type="Proteomes" id="UP000240418"/>
    </source>
</evidence>
<dbReference type="InterPro" id="IPR016162">
    <property type="entry name" value="Ald_DH_N"/>
</dbReference>
<dbReference type="InterPro" id="IPR029510">
    <property type="entry name" value="Ald_DH_CS_GLU"/>
</dbReference>
<dbReference type="AlphaFoldDB" id="A0A2P8EVJ0"/>
<dbReference type="PROSITE" id="PS00687">
    <property type="entry name" value="ALDEHYDE_DEHYDR_GLU"/>
    <property type="match status" value="1"/>
</dbReference>
<dbReference type="SUPFAM" id="SSF53720">
    <property type="entry name" value="ALDH-like"/>
    <property type="match status" value="1"/>
</dbReference>
<dbReference type="OrthoDB" id="9812625at2"/>
<feature type="domain" description="Aldehyde dehydrogenase" evidence="5">
    <location>
        <begin position="14"/>
        <end position="476"/>
    </location>
</feature>
<feature type="active site" evidence="3">
    <location>
        <position position="249"/>
    </location>
</feature>
<evidence type="ECO:0000313" key="6">
    <source>
        <dbReference type="EMBL" id="PSL13487.1"/>
    </source>
</evidence>
<gene>
    <name evidence="6" type="ORF">CLV88_13313</name>
</gene>
<accession>A0A2P8EVJ0</accession>
<keyword evidence="2 4" id="KW-0560">Oxidoreductase</keyword>
<dbReference type="InterPro" id="IPR015590">
    <property type="entry name" value="Aldehyde_DH_dom"/>
</dbReference>